<evidence type="ECO:0000256" key="1">
    <source>
        <dbReference type="SAM" id="Phobius"/>
    </source>
</evidence>
<dbReference type="PANTHER" id="PTHR43471:SF1">
    <property type="entry name" value="ABC TRANSPORTER PERMEASE PROTEIN NOSY-RELATED"/>
    <property type="match status" value="1"/>
</dbReference>
<feature type="transmembrane region" description="Helical" evidence="1">
    <location>
        <begin position="123"/>
        <end position="144"/>
    </location>
</feature>
<sequence length="474" mass="53603">MLKIIMLKEWRAAQRSGLLLTGTLLLLVMLGIAFAGSRREAVALQQQRLSADSLFRTQWEQMKVSNPHDAAHFGTYLFKPLTIWSSFDNGINKSGGHVMRVEAHVQHTPAAAPVSPADNYLRFGSLTMATVLLLFFPLFIIFYCHNSYTREREWGTLKLLFIQGANKRILLPGKSLTALFSCNGMLLLGLLVYLPLLFLYTPVQPAAGTAIRIFFLVVAYSMYASIFVLLSIRISAVVQRSGQALMWLLGIWLLGNVLLPRMIAGIGAIVYPLPSQYAFQAAVSKAEKFGINGDESREQRQQKLEQAWLTRYHVKTVAELPVNFDAIQLQDTEDYMQRIYEQQVAVVDSIIRLQNRLSVYASWIDPYLAVRNISMAVCGTDYAHHAHFFAAARAYRNDFIRRLNHELAWGGSRTGDPEWKADPAFFRKIPPFVWQPPAAGRVLQQQWMSFAALLGWLLLICSGLKRLSRYEAVI</sequence>
<feature type="transmembrane region" description="Helical" evidence="1">
    <location>
        <begin position="176"/>
        <end position="198"/>
    </location>
</feature>
<dbReference type="RefSeq" id="WP_264729111.1">
    <property type="nucleotide sequence ID" value="NZ_JAPDNR010000001.1"/>
</dbReference>
<accession>A0ABT3IIN6</accession>
<keyword evidence="1" id="KW-0472">Membrane</keyword>
<protein>
    <submittedName>
        <fullName evidence="2">DUF3526 domain-containing protein</fullName>
    </submittedName>
</protein>
<dbReference type="Pfam" id="PF12040">
    <property type="entry name" value="DUF3526"/>
    <property type="match status" value="1"/>
</dbReference>
<dbReference type="EMBL" id="JAPDNS010000001">
    <property type="protein sequence ID" value="MCW3483609.1"/>
    <property type="molecule type" value="Genomic_DNA"/>
</dbReference>
<comment type="caution">
    <text evidence="2">The sequence shown here is derived from an EMBL/GenBank/DDBJ whole genome shotgun (WGS) entry which is preliminary data.</text>
</comment>
<feature type="transmembrane region" description="Helical" evidence="1">
    <location>
        <begin position="210"/>
        <end position="232"/>
    </location>
</feature>
<organism evidence="2 3">
    <name type="scientific">Chitinophaga nivalis</name>
    <dbReference type="NCBI Taxonomy" id="2991709"/>
    <lineage>
        <taxon>Bacteria</taxon>
        <taxon>Pseudomonadati</taxon>
        <taxon>Bacteroidota</taxon>
        <taxon>Chitinophagia</taxon>
        <taxon>Chitinophagales</taxon>
        <taxon>Chitinophagaceae</taxon>
        <taxon>Chitinophaga</taxon>
    </lineage>
</organism>
<dbReference type="Proteomes" id="UP001207742">
    <property type="component" value="Unassembled WGS sequence"/>
</dbReference>
<name>A0ABT3IIN6_9BACT</name>
<evidence type="ECO:0000313" key="3">
    <source>
        <dbReference type="Proteomes" id="UP001207742"/>
    </source>
</evidence>
<keyword evidence="1" id="KW-1133">Transmembrane helix</keyword>
<reference evidence="2 3" key="1">
    <citation type="submission" date="2022-10" db="EMBL/GenBank/DDBJ databases">
        <title>Chitinophaga nivalis PC15 sp. nov., isolated from Pyeongchang county, South Korea.</title>
        <authorList>
            <person name="Trinh H.N."/>
        </authorList>
    </citation>
    <scope>NUCLEOTIDE SEQUENCE [LARGE SCALE GENOMIC DNA]</scope>
    <source>
        <strain evidence="2 3">PC14</strain>
    </source>
</reference>
<keyword evidence="3" id="KW-1185">Reference proteome</keyword>
<dbReference type="PANTHER" id="PTHR43471">
    <property type="entry name" value="ABC TRANSPORTER PERMEASE"/>
    <property type="match status" value="1"/>
</dbReference>
<dbReference type="Pfam" id="PF12679">
    <property type="entry name" value="ABC2_membrane_2"/>
    <property type="match status" value="1"/>
</dbReference>
<proteinExistence type="predicted"/>
<evidence type="ECO:0000313" key="2">
    <source>
        <dbReference type="EMBL" id="MCW3483609.1"/>
    </source>
</evidence>
<keyword evidence="1" id="KW-0812">Transmembrane</keyword>
<dbReference type="InterPro" id="IPR021913">
    <property type="entry name" value="DUF3526"/>
</dbReference>
<feature type="transmembrane region" description="Helical" evidence="1">
    <location>
        <begin position="244"/>
        <end position="271"/>
    </location>
</feature>
<gene>
    <name evidence="2" type="ORF">OL497_06875</name>
</gene>